<feature type="domain" description="PylC N-terminal" evidence="1">
    <location>
        <begin position="5"/>
        <end position="93"/>
    </location>
</feature>
<name>A0A385STU3_9BACT</name>
<dbReference type="InterPro" id="IPR048764">
    <property type="entry name" value="PylC_N"/>
</dbReference>
<dbReference type="Gene3D" id="3.30.470.20">
    <property type="entry name" value="ATP-grasp fold, B domain"/>
    <property type="match status" value="1"/>
</dbReference>
<gene>
    <name evidence="2" type="ORF">D4L85_22070</name>
</gene>
<organism evidence="2 3">
    <name type="scientific">Chryseolinea soli</name>
    <dbReference type="NCBI Taxonomy" id="2321403"/>
    <lineage>
        <taxon>Bacteria</taxon>
        <taxon>Pseudomonadati</taxon>
        <taxon>Bacteroidota</taxon>
        <taxon>Cytophagia</taxon>
        <taxon>Cytophagales</taxon>
        <taxon>Fulvivirgaceae</taxon>
        <taxon>Chryseolinea</taxon>
    </lineage>
</organism>
<accession>A0A385STU3</accession>
<dbReference type="Proteomes" id="UP000266183">
    <property type="component" value="Chromosome"/>
</dbReference>
<reference evidence="3" key="1">
    <citation type="submission" date="2018-09" db="EMBL/GenBank/DDBJ databases">
        <title>Chryseolinea sp. KIS68-18 isolated from soil.</title>
        <authorList>
            <person name="Weon H.-Y."/>
            <person name="Kwon S.-W."/>
            <person name="Lee S.A."/>
        </authorList>
    </citation>
    <scope>NUCLEOTIDE SEQUENCE [LARGE SCALE GENOMIC DNA]</scope>
    <source>
        <strain evidence="3">KIS68-18</strain>
    </source>
</reference>
<dbReference type="OrthoDB" id="650389at2"/>
<dbReference type="Gene3D" id="3.40.50.20">
    <property type="match status" value="1"/>
</dbReference>
<evidence type="ECO:0000313" key="3">
    <source>
        <dbReference type="Proteomes" id="UP000266183"/>
    </source>
</evidence>
<proteinExistence type="predicted"/>
<dbReference type="RefSeq" id="WP_119756342.1">
    <property type="nucleotide sequence ID" value="NZ_CP032382.1"/>
</dbReference>
<dbReference type="Pfam" id="PF15632">
    <property type="entry name" value="ATPgrasp_Ter"/>
    <property type="match status" value="1"/>
</dbReference>
<dbReference type="EMBL" id="CP032382">
    <property type="protein sequence ID" value="AYB33100.1"/>
    <property type="molecule type" value="Genomic_DNA"/>
</dbReference>
<evidence type="ECO:0000313" key="2">
    <source>
        <dbReference type="EMBL" id="AYB33100.1"/>
    </source>
</evidence>
<sequence length="321" mass="36074">MKKILVTGIGGVVGQGILRNIRSMARDIEIVGVNISKVSAGNYLCDAVYEVPYSYDPTYIGVMKELVTRENIGLIIPSTDYESYYLGASREMFACPVACSPAWITKFCLDKYLNFQEFSQYDIPFATSILPSHYKGEFDQYVVKPREGRGSRNIYVNPPNPEKFDDSYVVQKYLEGPEITTTVYVDKQGGVHGMITFVRELEQGNTAKAEVVFEYDEPLGKLVQKILAHFPFSGSFNIQSRVTDAGIVPFEINCRISGTNSVRSQFGFQDVAYTVQEYFFNEPPSPPAVTKGTALRVILDIIYPGQSLEDIQNNKNTFYIH</sequence>
<dbReference type="KEGG" id="chk:D4L85_22070"/>
<protein>
    <submittedName>
        <fullName evidence="2">ATP-grasp domain-containing protein</fullName>
    </submittedName>
</protein>
<dbReference type="SUPFAM" id="SSF56059">
    <property type="entry name" value="Glutathione synthetase ATP-binding domain-like"/>
    <property type="match status" value="1"/>
</dbReference>
<evidence type="ECO:0000259" key="1">
    <source>
        <dbReference type="Pfam" id="PF21360"/>
    </source>
</evidence>
<dbReference type="AlphaFoldDB" id="A0A385STU3"/>
<keyword evidence="3" id="KW-1185">Reference proteome</keyword>
<dbReference type="Pfam" id="PF21360">
    <property type="entry name" value="PylC-like_N"/>
    <property type="match status" value="1"/>
</dbReference>